<feature type="region of interest" description="Disordered" evidence="1">
    <location>
        <begin position="138"/>
        <end position="159"/>
    </location>
</feature>
<gene>
    <name evidence="3" type="ORF">EVEC_LOCUS1960</name>
</gene>
<dbReference type="Proteomes" id="UP000274131">
    <property type="component" value="Unassembled WGS sequence"/>
</dbReference>
<evidence type="ECO:0000313" key="3">
    <source>
        <dbReference type="EMBL" id="VDD86817.1"/>
    </source>
</evidence>
<keyword evidence="2" id="KW-1133">Transmembrane helix</keyword>
<evidence type="ECO:0000313" key="5">
    <source>
        <dbReference type="WBParaSite" id="EVEC_0000225201-mRNA-1"/>
    </source>
</evidence>
<evidence type="ECO:0000256" key="2">
    <source>
        <dbReference type="SAM" id="Phobius"/>
    </source>
</evidence>
<evidence type="ECO:0000256" key="1">
    <source>
        <dbReference type="SAM" id="MobiDB-lite"/>
    </source>
</evidence>
<sequence length="159" mass="17920">MLHALNFVEKLDENFKRLTKECYMGSILRREVMPHLHSYQMDLLGIDGIANNRTNFTDGTPITGVLDIRWSRHIVGLCYSFHYNDGGIVKRFLIYFIASSTLATSVIALVISTYTSFVKLMPFGFVKGEDFPGLSASEHGSFSELSTDSEERKPWATAV</sequence>
<name>A0A0N4UXJ1_ENTVE</name>
<dbReference type="WBParaSite" id="EVEC_0000225201-mRNA-1">
    <property type="protein sequence ID" value="EVEC_0000225201-mRNA-1"/>
    <property type="gene ID" value="EVEC_0000225201"/>
</dbReference>
<accession>A0A0N4UXJ1</accession>
<reference evidence="5" key="1">
    <citation type="submission" date="2017-02" db="UniProtKB">
        <authorList>
            <consortium name="WormBaseParasite"/>
        </authorList>
    </citation>
    <scope>IDENTIFICATION</scope>
</reference>
<proteinExistence type="predicted"/>
<organism evidence="5">
    <name type="scientific">Enterobius vermicularis</name>
    <name type="common">Human pinworm</name>
    <dbReference type="NCBI Taxonomy" id="51028"/>
    <lineage>
        <taxon>Eukaryota</taxon>
        <taxon>Metazoa</taxon>
        <taxon>Ecdysozoa</taxon>
        <taxon>Nematoda</taxon>
        <taxon>Chromadorea</taxon>
        <taxon>Rhabditida</taxon>
        <taxon>Spirurina</taxon>
        <taxon>Oxyuridomorpha</taxon>
        <taxon>Oxyuroidea</taxon>
        <taxon>Oxyuridae</taxon>
        <taxon>Enterobius</taxon>
    </lineage>
</organism>
<protein>
    <submittedName>
        <fullName evidence="5">PBPe domain-containing protein</fullName>
    </submittedName>
</protein>
<evidence type="ECO:0000313" key="4">
    <source>
        <dbReference type="Proteomes" id="UP000274131"/>
    </source>
</evidence>
<keyword evidence="2" id="KW-0812">Transmembrane</keyword>
<dbReference type="EMBL" id="UXUI01007294">
    <property type="protein sequence ID" value="VDD86817.1"/>
    <property type="molecule type" value="Genomic_DNA"/>
</dbReference>
<feature type="transmembrane region" description="Helical" evidence="2">
    <location>
        <begin position="92"/>
        <end position="114"/>
    </location>
</feature>
<feature type="compositionally biased region" description="Basic and acidic residues" evidence="1">
    <location>
        <begin position="149"/>
        <end position="159"/>
    </location>
</feature>
<dbReference type="AlphaFoldDB" id="A0A0N4UXJ1"/>
<keyword evidence="4" id="KW-1185">Reference proteome</keyword>
<keyword evidence="2" id="KW-0472">Membrane</keyword>
<reference evidence="3 4" key="2">
    <citation type="submission" date="2018-10" db="EMBL/GenBank/DDBJ databases">
        <authorList>
            <consortium name="Pathogen Informatics"/>
        </authorList>
    </citation>
    <scope>NUCLEOTIDE SEQUENCE [LARGE SCALE GENOMIC DNA]</scope>
</reference>